<keyword evidence="4 6" id="KW-1133">Transmembrane helix</keyword>
<proteinExistence type="predicted"/>
<dbReference type="EMBL" id="BAAAUV010000055">
    <property type="protein sequence ID" value="GAA3243080.1"/>
    <property type="molecule type" value="Genomic_DNA"/>
</dbReference>
<dbReference type="PANTHER" id="PTHR11101">
    <property type="entry name" value="PHOSPHATE TRANSPORTER"/>
    <property type="match status" value="1"/>
</dbReference>
<dbReference type="InterPro" id="IPR001204">
    <property type="entry name" value="Phos_transporter"/>
</dbReference>
<sequence length="291" mass="28874">MLTVAIVFALVTGANDGGALLTNGLKLAVPRVWVLLTTLTVCVVAVPAFLTTAVASTFTDRLVSFASPVPVAVGVCSALAVVLVLTRAGRPTSLTLATVGGLTGAGIGAGLPVSYGWVGYVLAVGLAAPLAGGLLAAPVVRMLNLDGLRGAHVLGFLGQCLAYAANDGQKMLAVFLITAGSHLWVTPLIGLLFAIGALYGLPRTGALLGGRLLAVRPVHAVAAEVSSAGAVLGSAALGAPVSMTQSMAGGLIGAGGAGRVRWEAASRLVLAWMLTLPGAVALAAVLTWSVT</sequence>
<organism evidence="7 8">
    <name type="scientific">Actinocorallia longicatena</name>
    <dbReference type="NCBI Taxonomy" id="111803"/>
    <lineage>
        <taxon>Bacteria</taxon>
        <taxon>Bacillati</taxon>
        <taxon>Actinomycetota</taxon>
        <taxon>Actinomycetes</taxon>
        <taxon>Streptosporangiales</taxon>
        <taxon>Thermomonosporaceae</taxon>
        <taxon>Actinocorallia</taxon>
    </lineage>
</organism>
<feature type="transmembrane region" description="Helical" evidence="6">
    <location>
        <begin position="30"/>
        <end position="50"/>
    </location>
</feature>
<comment type="subcellular location">
    <subcellularLocation>
        <location evidence="1">Membrane</location>
        <topology evidence="1">Multi-pass membrane protein</topology>
    </subcellularLocation>
</comment>
<keyword evidence="8" id="KW-1185">Reference proteome</keyword>
<evidence type="ECO:0008006" key="9">
    <source>
        <dbReference type="Google" id="ProtNLM"/>
    </source>
</evidence>
<evidence type="ECO:0000313" key="7">
    <source>
        <dbReference type="EMBL" id="GAA3243080.1"/>
    </source>
</evidence>
<keyword evidence="5 6" id="KW-0472">Membrane</keyword>
<feature type="transmembrane region" description="Helical" evidence="6">
    <location>
        <begin position="117"/>
        <end position="140"/>
    </location>
</feature>
<dbReference type="PANTHER" id="PTHR11101:SF80">
    <property type="entry name" value="PHOSPHATE TRANSPORTER"/>
    <property type="match status" value="1"/>
</dbReference>
<accession>A0ABP6QNY2</accession>
<reference evidence="8" key="1">
    <citation type="journal article" date="2019" name="Int. J. Syst. Evol. Microbiol.">
        <title>The Global Catalogue of Microorganisms (GCM) 10K type strain sequencing project: providing services to taxonomists for standard genome sequencing and annotation.</title>
        <authorList>
            <consortium name="The Broad Institute Genomics Platform"/>
            <consortium name="The Broad Institute Genome Sequencing Center for Infectious Disease"/>
            <person name="Wu L."/>
            <person name="Ma J."/>
        </authorList>
    </citation>
    <scope>NUCLEOTIDE SEQUENCE [LARGE SCALE GENOMIC DNA]</scope>
    <source>
        <strain evidence="8">JCM 9377</strain>
    </source>
</reference>
<feature type="transmembrane region" description="Helical" evidence="6">
    <location>
        <begin position="269"/>
        <end position="290"/>
    </location>
</feature>
<evidence type="ECO:0000256" key="6">
    <source>
        <dbReference type="SAM" id="Phobius"/>
    </source>
</evidence>
<evidence type="ECO:0000256" key="5">
    <source>
        <dbReference type="ARBA" id="ARBA00023136"/>
    </source>
</evidence>
<feature type="transmembrane region" description="Helical" evidence="6">
    <location>
        <begin position="171"/>
        <end position="201"/>
    </location>
</feature>
<evidence type="ECO:0000313" key="8">
    <source>
        <dbReference type="Proteomes" id="UP001501237"/>
    </source>
</evidence>
<comment type="caution">
    <text evidence="7">The sequence shown here is derived from an EMBL/GenBank/DDBJ whole genome shotgun (WGS) entry which is preliminary data.</text>
</comment>
<name>A0ABP6QNY2_9ACTN</name>
<dbReference type="Pfam" id="PF01384">
    <property type="entry name" value="PHO4"/>
    <property type="match status" value="1"/>
</dbReference>
<evidence type="ECO:0000256" key="1">
    <source>
        <dbReference type="ARBA" id="ARBA00004141"/>
    </source>
</evidence>
<gene>
    <name evidence="7" type="ORF">GCM10010468_81050</name>
</gene>
<dbReference type="RefSeq" id="WP_344840016.1">
    <property type="nucleotide sequence ID" value="NZ_BAAAUV010000055.1"/>
</dbReference>
<keyword evidence="3 6" id="KW-0812">Transmembrane</keyword>
<keyword evidence="2" id="KW-0813">Transport</keyword>
<dbReference type="Proteomes" id="UP001501237">
    <property type="component" value="Unassembled WGS sequence"/>
</dbReference>
<protein>
    <recommendedName>
        <fullName evidence="9">PiT family inorganic phosphate transporter</fullName>
    </recommendedName>
</protein>
<evidence type="ECO:0000256" key="3">
    <source>
        <dbReference type="ARBA" id="ARBA00022692"/>
    </source>
</evidence>
<feature type="transmembrane region" description="Helical" evidence="6">
    <location>
        <begin position="62"/>
        <end position="85"/>
    </location>
</feature>
<evidence type="ECO:0000256" key="2">
    <source>
        <dbReference type="ARBA" id="ARBA00022448"/>
    </source>
</evidence>
<evidence type="ECO:0000256" key="4">
    <source>
        <dbReference type="ARBA" id="ARBA00022989"/>
    </source>
</evidence>
<feature type="transmembrane region" description="Helical" evidence="6">
    <location>
        <begin position="147"/>
        <end position="165"/>
    </location>
</feature>